<dbReference type="Proteomes" id="UP000321793">
    <property type="component" value="Unassembled WGS sequence"/>
</dbReference>
<evidence type="ECO:0000313" key="5">
    <source>
        <dbReference type="Proteomes" id="UP000321793"/>
    </source>
</evidence>
<accession>A0A512T0P5</accession>
<name>A0A512T0P5_9MICO</name>
<feature type="signal peptide" evidence="2">
    <location>
        <begin position="1"/>
        <end position="23"/>
    </location>
</feature>
<dbReference type="PROSITE" id="PS51257">
    <property type="entry name" value="PROKAR_LIPOPROTEIN"/>
    <property type="match status" value="1"/>
</dbReference>
<reference evidence="4 5" key="1">
    <citation type="submission" date="2019-07" db="EMBL/GenBank/DDBJ databases">
        <title>Whole genome shotgun sequence of Knoellia locipacati NBRC 109775.</title>
        <authorList>
            <person name="Hosoyama A."/>
            <person name="Uohara A."/>
            <person name="Ohji S."/>
            <person name="Ichikawa N."/>
        </authorList>
    </citation>
    <scope>NUCLEOTIDE SEQUENCE [LARGE SCALE GENOMIC DNA]</scope>
    <source>
        <strain evidence="4 5">NBRC 109775</strain>
    </source>
</reference>
<dbReference type="Pfam" id="PF19843">
    <property type="entry name" value="DUF6318"/>
    <property type="match status" value="1"/>
</dbReference>
<dbReference type="InterPro" id="IPR046281">
    <property type="entry name" value="DUF6318"/>
</dbReference>
<evidence type="ECO:0000256" key="2">
    <source>
        <dbReference type="SAM" id="SignalP"/>
    </source>
</evidence>
<sequence>MNKTWGRAAAVLTVGALMLSGCGGDDEPTATPTPSGSASSSAPASPSSSGSGSTSPSATATPSSTAAADVPAAARARTEVGAIAFLTFFYDEVNRGQTAPGSVDLFTLSDKDCIACKKLQTSLQEFVDNGWSVKQGPVEISGAALANAATEERVIINFTFVQRPVDYYKSGASQGKLQAGTTKNAAALRWISGGWQMYDLEEL</sequence>
<dbReference type="RefSeq" id="WP_147064281.1">
    <property type="nucleotide sequence ID" value="NZ_BAABDN010000001.1"/>
</dbReference>
<dbReference type="OrthoDB" id="4843714at2"/>
<evidence type="ECO:0000259" key="3">
    <source>
        <dbReference type="Pfam" id="PF19843"/>
    </source>
</evidence>
<feature type="compositionally biased region" description="Low complexity" evidence="1">
    <location>
        <begin position="29"/>
        <end position="64"/>
    </location>
</feature>
<comment type="caution">
    <text evidence="4">The sequence shown here is derived from an EMBL/GenBank/DDBJ whole genome shotgun (WGS) entry which is preliminary data.</text>
</comment>
<keyword evidence="2" id="KW-0732">Signal</keyword>
<evidence type="ECO:0000256" key="1">
    <source>
        <dbReference type="SAM" id="MobiDB-lite"/>
    </source>
</evidence>
<feature type="chain" id="PRO_5038371783" description="DUF6318 domain-containing protein" evidence="2">
    <location>
        <begin position="24"/>
        <end position="203"/>
    </location>
</feature>
<feature type="domain" description="DUF6318" evidence="3">
    <location>
        <begin position="70"/>
        <end position="198"/>
    </location>
</feature>
<keyword evidence="5" id="KW-1185">Reference proteome</keyword>
<organism evidence="4 5">
    <name type="scientific">Knoellia locipacati</name>
    <dbReference type="NCBI Taxonomy" id="882824"/>
    <lineage>
        <taxon>Bacteria</taxon>
        <taxon>Bacillati</taxon>
        <taxon>Actinomycetota</taxon>
        <taxon>Actinomycetes</taxon>
        <taxon>Micrococcales</taxon>
        <taxon>Intrasporangiaceae</taxon>
        <taxon>Knoellia</taxon>
    </lineage>
</organism>
<protein>
    <recommendedName>
        <fullName evidence="3">DUF6318 domain-containing protein</fullName>
    </recommendedName>
</protein>
<dbReference type="EMBL" id="BKBA01000008">
    <property type="protein sequence ID" value="GEQ13756.1"/>
    <property type="molecule type" value="Genomic_DNA"/>
</dbReference>
<proteinExistence type="predicted"/>
<dbReference type="AlphaFoldDB" id="A0A512T0P5"/>
<feature type="region of interest" description="Disordered" evidence="1">
    <location>
        <begin position="23"/>
        <end position="64"/>
    </location>
</feature>
<gene>
    <name evidence="4" type="ORF">KLO01_18030</name>
</gene>
<evidence type="ECO:0000313" key="4">
    <source>
        <dbReference type="EMBL" id="GEQ13756.1"/>
    </source>
</evidence>